<organism evidence="1 2">
    <name type="scientific">Algoriella xinjiangensis</name>
    <dbReference type="NCBI Taxonomy" id="684065"/>
    <lineage>
        <taxon>Bacteria</taxon>
        <taxon>Pseudomonadati</taxon>
        <taxon>Bacteroidota</taxon>
        <taxon>Flavobacteriia</taxon>
        <taxon>Flavobacteriales</taxon>
        <taxon>Weeksellaceae</taxon>
        <taxon>Algoriella</taxon>
    </lineage>
</organism>
<dbReference type="SUPFAM" id="SSF102588">
    <property type="entry name" value="LmbE-like"/>
    <property type="match status" value="1"/>
</dbReference>
<dbReference type="Gene3D" id="3.40.50.10320">
    <property type="entry name" value="LmbE-like"/>
    <property type="match status" value="1"/>
</dbReference>
<dbReference type="OrthoDB" id="9815144at2"/>
<accession>A0A1I4VGS6</accession>
<proteinExistence type="predicted"/>
<evidence type="ECO:0008006" key="3">
    <source>
        <dbReference type="Google" id="ProtNLM"/>
    </source>
</evidence>
<gene>
    <name evidence="1" type="ORF">SAMN05421738_105135</name>
</gene>
<dbReference type="Proteomes" id="UP000199149">
    <property type="component" value="Unassembled WGS sequence"/>
</dbReference>
<keyword evidence="2" id="KW-1185">Reference proteome</keyword>
<dbReference type="STRING" id="684065.SAMN05421738_105135"/>
<evidence type="ECO:0000313" key="2">
    <source>
        <dbReference type="Proteomes" id="UP000199149"/>
    </source>
</evidence>
<dbReference type="EMBL" id="FOUZ01000005">
    <property type="protein sequence ID" value="SFN00454.1"/>
    <property type="molecule type" value="Genomic_DNA"/>
</dbReference>
<sequence length="280" mass="34069">MNDKIRTFKLKFRRFRYLIKWFFENHFNQIKPYLNYRELDSKSIKKSLILAPHADDEWIGNSQILSKTFSTVYYFQFLGNNYSESNKRIRRNELENLRKKINFDLILSDNYEDYSDLENLILTQNFSDIFIPFPIDWHQEHIKVNTILHEVLVKVDKKINLKFYHISVPFAKESEGYFLPITKKELIEKNNIFSKIYQSQYNTPISRLNYQQRLNAKGFKYYAIENYLELDFEEWADLLTYIENNYETKIKKMIFSIDNLTDIRQLSNQVYTDWKLSQIK</sequence>
<name>A0A1I4VGS6_9FLAO</name>
<dbReference type="AlphaFoldDB" id="A0A1I4VGS6"/>
<protein>
    <recommendedName>
        <fullName evidence="3">N-acetylglucosaminyl deacetylase, LmbE family</fullName>
    </recommendedName>
</protein>
<reference evidence="2" key="1">
    <citation type="submission" date="2016-10" db="EMBL/GenBank/DDBJ databases">
        <authorList>
            <person name="Varghese N."/>
            <person name="Submissions S."/>
        </authorList>
    </citation>
    <scope>NUCLEOTIDE SEQUENCE [LARGE SCALE GENOMIC DNA]</scope>
    <source>
        <strain evidence="2">XJ109</strain>
    </source>
</reference>
<dbReference type="InterPro" id="IPR024078">
    <property type="entry name" value="LmbE-like_dom_sf"/>
</dbReference>
<evidence type="ECO:0000313" key="1">
    <source>
        <dbReference type="EMBL" id="SFN00454.1"/>
    </source>
</evidence>